<dbReference type="Pfam" id="PF13604">
    <property type="entry name" value="AAA_30"/>
    <property type="match status" value="1"/>
</dbReference>
<evidence type="ECO:0000313" key="6">
    <source>
        <dbReference type="Proteomes" id="UP000649739"/>
    </source>
</evidence>
<dbReference type="Proteomes" id="UP000649739">
    <property type="component" value="Unassembled WGS sequence"/>
</dbReference>
<dbReference type="NCBIfam" id="NF041492">
    <property type="entry name" value="MobF"/>
    <property type="match status" value="1"/>
</dbReference>
<evidence type="ECO:0000256" key="3">
    <source>
        <dbReference type="SAM" id="MobiDB-lite"/>
    </source>
</evidence>
<evidence type="ECO:0000313" key="5">
    <source>
        <dbReference type="EMBL" id="GGK10572.1"/>
    </source>
</evidence>
<keyword evidence="1" id="KW-0067">ATP-binding</keyword>
<feature type="region of interest" description="Disordered" evidence="3">
    <location>
        <begin position="1312"/>
        <end position="1359"/>
    </location>
</feature>
<dbReference type="GO" id="GO:0046872">
    <property type="term" value="F:metal ion binding"/>
    <property type="evidence" value="ECO:0007669"/>
    <property type="project" value="InterPro"/>
</dbReference>
<sequence length="1359" mass="145396">MAWVTTLGPNMDQIEYRLQASGCSLERDVDGQVEYRIDGGDRPLEWVGQGLREVGIEPGAVLDDAGKDAARALADGVDPRTGQVLVAPKMAVDPRAKLPARPLVEAVAAAAQRAGVSVPKLLDDDRVAARYARAARGVTGEREGAAGSHRVPVRDLERVAAAAGIDLAEVYDGAQLAAAREHADARVVVGNRGYDLTLDLPKSYSVLVGLADEQLAAQLEDAYLAAVRETVAAVEQWAGYGLAGHHGDGRRAQRVETSGMLGWMTVHRTARPVPGAAPDPHLHAHVTLLNLVRCEDGKWRTVGAGGRDIHRHARAADAFLRTRLRETTAARWGLRWERDERTDVWEVAGVDERLRTLFSKRAQRISDEIRDAGGDQEAMTAVEQKVVAARTKEAKLPPGDGRDLRADWRAQATAAGIDPAGTAAAAAPGPGRELPARLDTDQVVAHAFRPEKGLTAHRKTATRADLLAEVMDAQPAGVPSLAAAERAADDALAHPHLVPLPPAGAVHLTNSTRFSSADVVDAERAVTAAAADRAGRGYATVAAPIVDLAIAQFEAANGFALSAEQRAVLDRVLRGGHGVDAVIGVAGAGKTTIMAAARAAFEAAGLRVAGTSTAAVAAQNLATEAGIESRTVAAWLTNIGAGRGLSGADVLVVDEAAMVDDRHLAQLLSAAGRDTKVLLIGDPLQLKAPGVGGAFAEVHRIVDGLVLAENRRQRDDVERAALAQWREGQRRQTLRAWADSGRLHVTGTAAQARQEMVAAWLDARGQWTDPHDRIGQLLMMAHRNADVDALNLAARAQLLAAGELPREGRQYRCDDGRQITLAEGDQVLIRRNDYRAGEGVDVLNGYRGRVSAVLSDGRVMVEWRRDTPDGPRLDRQWVDPDFVTSGGVTYGYAITAAKAQGLSATRSLAYGVGMDSHVLYPAMSRDRDRADLWLALQPLETDADRARHGDPVTAYDRIGRAVDAYAAALENDRPDGMVTAELDGDRVDPPADAEVALRRADVVTERARVDLAAATERIQPTDAELAAADTGRPGWVARMVAPSLGLTPQQTREARVQSLAQRIAAAEAIAAGAKPTDWQDRPYGRVVDVDQAAVDAQRLAGDAVTAAQDAAAQAARAAAAAAGDQGEAVARLRAETEQLHARAAAARQVEQERAAEQQARRDYYDANRQAARLEQQRTQNPVRLLREGTTRARLDAQITQLRADAAAHQDRAQQHQQAAQAAAEQVGHPSARYVIDQAARHDQQYPDRLRAAQAQDLTTADHATRAAGTAAADARTAIDAAGGLRAEAARRHTMPAFDRMIETVDRRQAELAQQRAERAERAAQARQLAERRARNLERDDYHRRGPDPGIDRGGPTLGL</sequence>
<comment type="caution">
    <text evidence="5">The sequence shown here is derived from an EMBL/GenBank/DDBJ whole genome shotgun (WGS) entry which is preliminary data.</text>
</comment>
<proteinExistence type="predicted"/>
<dbReference type="Gene3D" id="2.30.30.940">
    <property type="match status" value="1"/>
</dbReference>
<dbReference type="InterPro" id="IPR011761">
    <property type="entry name" value="ATP-grasp"/>
</dbReference>
<name>A0A8J3BF62_9ACTN</name>
<organism evidence="5 6">
    <name type="scientific">Pilimelia anulata</name>
    <dbReference type="NCBI Taxonomy" id="53371"/>
    <lineage>
        <taxon>Bacteria</taxon>
        <taxon>Bacillati</taxon>
        <taxon>Actinomycetota</taxon>
        <taxon>Actinomycetes</taxon>
        <taxon>Micromonosporales</taxon>
        <taxon>Micromonosporaceae</taxon>
        <taxon>Pilimelia</taxon>
    </lineage>
</organism>
<reference evidence="5" key="1">
    <citation type="journal article" date="2014" name="Int. J. Syst. Evol. Microbiol.">
        <title>Complete genome sequence of Corynebacterium casei LMG S-19264T (=DSM 44701T), isolated from a smear-ripened cheese.</title>
        <authorList>
            <consortium name="US DOE Joint Genome Institute (JGI-PGF)"/>
            <person name="Walter F."/>
            <person name="Albersmeier A."/>
            <person name="Kalinowski J."/>
            <person name="Ruckert C."/>
        </authorList>
    </citation>
    <scope>NUCLEOTIDE SEQUENCE</scope>
    <source>
        <strain evidence="5">JCM 3090</strain>
    </source>
</reference>
<keyword evidence="1" id="KW-0547">Nucleotide-binding</keyword>
<dbReference type="RefSeq" id="WP_189172284.1">
    <property type="nucleotide sequence ID" value="NZ_BMQB01000015.1"/>
</dbReference>
<keyword evidence="6" id="KW-1185">Reference proteome</keyword>
<feature type="domain" description="ATP-grasp" evidence="4">
    <location>
        <begin position="490"/>
        <end position="702"/>
    </location>
</feature>
<keyword evidence="2" id="KW-0175">Coiled coil</keyword>
<accession>A0A8J3BF62</accession>
<dbReference type="Gene3D" id="3.40.50.300">
    <property type="entry name" value="P-loop containing nucleotide triphosphate hydrolases"/>
    <property type="match status" value="2"/>
</dbReference>
<dbReference type="GO" id="GO:0005524">
    <property type="term" value="F:ATP binding"/>
    <property type="evidence" value="ECO:0007669"/>
    <property type="project" value="UniProtKB-UniRule"/>
</dbReference>
<dbReference type="InterPro" id="IPR014862">
    <property type="entry name" value="TrwC"/>
</dbReference>
<feature type="compositionally biased region" description="Basic and acidic residues" evidence="3">
    <location>
        <begin position="1312"/>
        <end position="1350"/>
    </location>
</feature>
<dbReference type="EMBL" id="BMQB01000015">
    <property type="protein sequence ID" value="GGK10572.1"/>
    <property type="molecule type" value="Genomic_DNA"/>
</dbReference>
<dbReference type="Pfam" id="PF08751">
    <property type="entry name" value="TrwC"/>
    <property type="match status" value="1"/>
</dbReference>
<dbReference type="SUPFAM" id="SSF55464">
    <property type="entry name" value="Origin of replication-binding domain, RBD-like"/>
    <property type="match status" value="1"/>
</dbReference>
<dbReference type="SUPFAM" id="SSF52540">
    <property type="entry name" value="P-loop containing nucleoside triphosphate hydrolases"/>
    <property type="match status" value="2"/>
</dbReference>
<dbReference type="PROSITE" id="PS50975">
    <property type="entry name" value="ATP_GRASP"/>
    <property type="match status" value="1"/>
</dbReference>
<dbReference type="InterPro" id="IPR027417">
    <property type="entry name" value="P-loop_NTPase"/>
</dbReference>
<reference evidence="5" key="2">
    <citation type="submission" date="2020-09" db="EMBL/GenBank/DDBJ databases">
        <authorList>
            <person name="Sun Q."/>
            <person name="Ohkuma M."/>
        </authorList>
    </citation>
    <scope>NUCLEOTIDE SEQUENCE</scope>
    <source>
        <strain evidence="5">JCM 3090</strain>
    </source>
</reference>
<feature type="coiled-coil region" evidence="2">
    <location>
        <begin position="1156"/>
        <end position="1225"/>
    </location>
</feature>
<evidence type="ECO:0000259" key="4">
    <source>
        <dbReference type="PROSITE" id="PS50975"/>
    </source>
</evidence>
<evidence type="ECO:0000256" key="2">
    <source>
        <dbReference type="SAM" id="Coils"/>
    </source>
</evidence>
<evidence type="ECO:0000256" key="1">
    <source>
        <dbReference type="PROSITE-ProRule" id="PRU00409"/>
    </source>
</evidence>
<protein>
    <recommendedName>
        <fullName evidence="4">ATP-grasp domain-containing protein</fullName>
    </recommendedName>
</protein>
<gene>
    <name evidence="5" type="ORF">GCM10010123_45700</name>
</gene>